<dbReference type="AlphaFoldDB" id="A0A368W048"/>
<protein>
    <submittedName>
        <fullName evidence="1">Uncharacterized protein</fullName>
    </submittedName>
</protein>
<dbReference type="Proteomes" id="UP000252415">
    <property type="component" value="Unassembled WGS sequence"/>
</dbReference>
<evidence type="ECO:0000313" key="1">
    <source>
        <dbReference type="EMBL" id="RCW47820.1"/>
    </source>
</evidence>
<proteinExistence type="predicted"/>
<evidence type="ECO:0000313" key="2">
    <source>
        <dbReference type="Proteomes" id="UP000252415"/>
    </source>
</evidence>
<sequence length="96" mass="11148">MTQLYWISSNKILCNRLFSVSIEFGGTSYTGKIQYSVPMRGKKPKVIGKIQYSYRIKSEKNGFMNGIRLGKRSSVHTFLAFNKNWFKQREKGGRDD</sequence>
<keyword evidence="2" id="KW-1185">Reference proteome</keyword>
<comment type="caution">
    <text evidence="1">The sequence shown here is derived from an EMBL/GenBank/DDBJ whole genome shotgun (WGS) entry which is preliminary data.</text>
</comment>
<gene>
    <name evidence="1" type="ORF">DFP97_10719</name>
</gene>
<dbReference type="EMBL" id="QPJD01000007">
    <property type="protein sequence ID" value="RCW47820.1"/>
    <property type="molecule type" value="Genomic_DNA"/>
</dbReference>
<accession>A0A368W048</accession>
<name>A0A368W048_9BACL</name>
<organism evidence="1 2">
    <name type="scientific">Paenibacillus prosopidis</name>
    <dbReference type="NCBI Taxonomy" id="630520"/>
    <lineage>
        <taxon>Bacteria</taxon>
        <taxon>Bacillati</taxon>
        <taxon>Bacillota</taxon>
        <taxon>Bacilli</taxon>
        <taxon>Bacillales</taxon>
        <taxon>Paenibacillaceae</taxon>
        <taxon>Paenibacillus</taxon>
    </lineage>
</organism>
<reference evidence="1 2" key="1">
    <citation type="submission" date="2018-07" db="EMBL/GenBank/DDBJ databases">
        <title>Genomic Encyclopedia of Type Strains, Phase III (KMG-III): the genomes of soil and plant-associated and newly described type strains.</title>
        <authorList>
            <person name="Whitman W."/>
        </authorList>
    </citation>
    <scope>NUCLEOTIDE SEQUENCE [LARGE SCALE GENOMIC DNA]</scope>
    <source>
        <strain evidence="1 2">CECT 7506</strain>
    </source>
</reference>